<proteinExistence type="predicted"/>
<dbReference type="PRINTS" id="PR00111">
    <property type="entry name" value="ABHYDROLASE"/>
</dbReference>
<dbReference type="Pfam" id="PF12697">
    <property type="entry name" value="Abhydrolase_6"/>
    <property type="match status" value="1"/>
</dbReference>
<gene>
    <name evidence="3" type="ORF">GGR03_002709</name>
</gene>
<dbReference type="Proteomes" id="UP000588647">
    <property type="component" value="Unassembled WGS sequence"/>
</dbReference>
<evidence type="ECO:0000313" key="3">
    <source>
        <dbReference type="EMBL" id="MBB4003628.1"/>
    </source>
</evidence>
<dbReference type="EMBL" id="JACIEM010000003">
    <property type="protein sequence ID" value="MBB4003628.1"/>
    <property type="molecule type" value="Genomic_DNA"/>
</dbReference>
<keyword evidence="4" id="KW-1185">Reference proteome</keyword>
<evidence type="ECO:0000256" key="1">
    <source>
        <dbReference type="ARBA" id="ARBA00022801"/>
    </source>
</evidence>
<protein>
    <submittedName>
        <fullName evidence="3">Pimeloyl-ACP methyl ester carboxylesterase</fullName>
    </submittedName>
</protein>
<dbReference type="AlphaFoldDB" id="A0A7W6HET9"/>
<feature type="domain" description="AB hydrolase-1" evidence="2">
    <location>
        <begin position="29"/>
        <end position="259"/>
    </location>
</feature>
<dbReference type="Gene3D" id="3.40.50.1820">
    <property type="entry name" value="alpha/beta hydrolase"/>
    <property type="match status" value="1"/>
</dbReference>
<dbReference type="PANTHER" id="PTHR43798">
    <property type="entry name" value="MONOACYLGLYCEROL LIPASE"/>
    <property type="match status" value="1"/>
</dbReference>
<dbReference type="InterPro" id="IPR000073">
    <property type="entry name" value="AB_hydrolase_1"/>
</dbReference>
<accession>A0A7W6HET9</accession>
<organism evidence="3 4">
    <name type="scientific">Aurantimonas endophytica</name>
    <dbReference type="NCBI Taxonomy" id="1522175"/>
    <lineage>
        <taxon>Bacteria</taxon>
        <taxon>Pseudomonadati</taxon>
        <taxon>Pseudomonadota</taxon>
        <taxon>Alphaproteobacteria</taxon>
        <taxon>Hyphomicrobiales</taxon>
        <taxon>Aurantimonadaceae</taxon>
        <taxon>Aurantimonas</taxon>
    </lineage>
</organism>
<reference evidence="3 4" key="1">
    <citation type="submission" date="2020-08" db="EMBL/GenBank/DDBJ databases">
        <title>Genomic Encyclopedia of Type Strains, Phase IV (KMG-IV): sequencing the most valuable type-strain genomes for metagenomic binning, comparative biology and taxonomic classification.</title>
        <authorList>
            <person name="Goeker M."/>
        </authorList>
    </citation>
    <scope>NUCLEOTIDE SEQUENCE [LARGE SCALE GENOMIC DNA]</scope>
    <source>
        <strain evidence="3 4">DSM 103570</strain>
    </source>
</reference>
<evidence type="ECO:0000259" key="2">
    <source>
        <dbReference type="Pfam" id="PF12697"/>
    </source>
</evidence>
<dbReference type="InterPro" id="IPR050266">
    <property type="entry name" value="AB_hydrolase_sf"/>
</dbReference>
<dbReference type="PANTHER" id="PTHR43798:SF31">
    <property type="entry name" value="AB HYDROLASE SUPERFAMILY PROTEIN YCLE"/>
    <property type="match status" value="1"/>
</dbReference>
<dbReference type="SUPFAM" id="SSF53474">
    <property type="entry name" value="alpha/beta-Hydrolases"/>
    <property type="match status" value="1"/>
</dbReference>
<evidence type="ECO:0000313" key="4">
    <source>
        <dbReference type="Proteomes" id="UP000588647"/>
    </source>
</evidence>
<name>A0A7W6HET9_9HYPH</name>
<comment type="caution">
    <text evidence="3">The sequence shown here is derived from an EMBL/GenBank/DDBJ whole genome shotgun (WGS) entry which is preliminary data.</text>
</comment>
<dbReference type="GO" id="GO:0016020">
    <property type="term" value="C:membrane"/>
    <property type="evidence" value="ECO:0007669"/>
    <property type="project" value="TreeGrafter"/>
</dbReference>
<dbReference type="RefSeq" id="WP_183208793.1">
    <property type="nucleotide sequence ID" value="NZ_JAAAMM010000003.1"/>
</dbReference>
<keyword evidence="1" id="KW-0378">Hydrolase</keyword>
<dbReference type="GO" id="GO:0016787">
    <property type="term" value="F:hydrolase activity"/>
    <property type="evidence" value="ECO:0007669"/>
    <property type="project" value="UniProtKB-KW"/>
</dbReference>
<sequence length="292" mass="31635">MTDTSRVRVVATSHGPLVVEESGEHGTPLILIHGNSTCRRVFQRQVQSQLSSRFRLITFDLPGHGQSADAADPMRSYTLPGLADAVVELLAKLGITEAVIMGWSLGGHIGIEMIPRFPGMLGLILTGTPPIRPGGFAEGFLNSPHFQSAGRSVLSAADIDVFAGAVFGEPMEGFVLDAMARADGRFRHRLFEASRSGAGIDQRAAVEDTKVPTLVVNGATDPLINLEYVETVPYGNLWSGRCYRIRGVGHAPFWQAPTDYNLLIERFVRDVAHPGWAVAGAASRDYRMQGRQ</sequence>
<dbReference type="InterPro" id="IPR029058">
    <property type="entry name" value="AB_hydrolase_fold"/>
</dbReference>